<comment type="subcellular location">
    <subcellularLocation>
        <location evidence="1">Nucleus</location>
    </subcellularLocation>
</comment>
<dbReference type="AlphaFoldDB" id="A0AAV9E1G9"/>
<dbReference type="GO" id="GO:0005634">
    <property type="term" value="C:nucleus"/>
    <property type="evidence" value="ECO:0007669"/>
    <property type="project" value="UniProtKB-SubCell"/>
</dbReference>
<dbReference type="InterPro" id="IPR044661">
    <property type="entry name" value="MED15a/b/c-like"/>
</dbReference>
<feature type="compositionally biased region" description="Pro residues" evidence="5">
    <location>
        <begin position="556"/>
        <end position="566"/>
    </location>
</feature>
<dbReference type="Proteomes" id="UP001180020">
    <property type="component" value="Unassembled WGS sequence"/>
</dbReference>
<dbReference type="SUPFAM" id="SSF47040">
    <property type="entry name" value="Kix domain of CBP (creb binding protein)"/>
    <property type="match status" value="1"/>
</dbReference>
<feature type="domain" description="Mediator complex subunit 15 KIX" evidence="6">
    <location>
        <begin position="28"/>
        <end position="103"/>
    </location>
</feature>
<reference evidence="8" key="1">
    <citation type="journal article" date="2023" name="Nat. Commun.">
        <title>Diploid and tetraploid genomes of Acorus and the evolution of monocots.</title>
        <authorList>
            <person name="Ma L."/>
            <person name="Liu K.W."/>
            <person name="Li Z."/>
            <person name="Hsiao Y.Y."/>
            <person name="Qi Y."/>
            <person name="Fu T."/>
            <person name="Tang G.D."/>
            <person name="Zhang D."/>
            <person name="Sun W.H."/>
            <person name="Liu D.K."/>
            <person name="Li Y."/>
            <person name="Chen G.Z."/>
            <person name="Liu X.D."/>
            <person name="Liao X.Y."/>
            <person name="Jiang Y.T."/>
            <person name="Yu X."/>
            <person name="Hao Y."/>
            <person name="Huang J."/>
            <person name="Zhao X.W."/>
            <person name="Ke S."/>
            <person name="Chen Y.Y."/>
            <person name="Wu W.L."/>
            <person name="Hsu J.L."/>
            <person name="Lin Y.F."/>
            <person name="Huang M.D."/>
            <person name="Li C.Y."/>
            <person name="Huang L."/>
            <person name="Wang Z.W."/>
            <person name="Zhao X."/>
            <person name="Zhong W.Y."/>
            <person name="Peng D.H."/>
            <person name="Ahmad S."/>
            <person name="Lan S."/>
            <person name="Zhang J.S."/>
            <person name="Tsai W.C."/>
            <person name="Van de Peer Y."/>
            <person name="Liu Z.J."/>
        </authorList>
    </citation>
    <scope>NUCLEOTIDE SEQUENCE</scope>
    <source>
        <strain evidence="8">CP</strain>
    </source>
</reference>
<protein>
    <submittedName>
        <fullName evidence="8">Mediator of RNA polymerase II transcription subunit 15a</fullName>
    </submittedName>
</protein>
<dbReference type="InterPro" id="IPR036546">
    <property type="entry name" value="MED15_KIX"/>
</dbReference>
<feature type="compositionally biased region" description="Low complexity" evidence="5">
    <location>
        <begin position="376"/>
        <end position="403"/>
    </location>
</feature>
<feature type="compositionally biased region" description="Polar residues" evidence="5">
    <location>
        <begin position="7"/>
        <end position="22"/>
    </location>
</feature>
<feature type="region of interest" description="Disordered" evidence="5">
    <location>
        <begin position="506"/>
        <end position="571"/>
    </location>
</feature>
<feature type="region of interest" description="Disordered" evidence="5">
    <location>
        <begin position="239"/>
        <end position="267"/>
    </location>
</feature>
<dbReference type="PANTHER" id="PTHR33137:SF4">
    <property type="entry name" value="MEDIATOR OF RNA POLYMERASE II TRANSCRIPTION SUBUNIT 15A-RELATED"/>
    <property type="match status" value="1"/>
</dbReference>
<evidence type="ECO:0000259" key="6">
    <source>
        <dbReference type="Pfam" id="PF16987"/>
    </source>
</evidence>
<evidence type="ECO:0000256" key="2">
    <source>
        <dbReference type="ARBA" id="ARBA00023015"/>
    </source>
</evidence>
<evidence type="ECO:0000256" key="4">
    <source>
        <dbReference type="ARBA" id="ARBA00023242"/>
    </source>
</evidence>
<dbReference type="Pfam" id="PF16987">
    <property type="entry name" value="KIX_2"/>
    <property type="match status" value="1"/>
</dbReference>
<feature type="compositionally biased region" description="Polar residues" evidence="5">
    <location>
        <begin position="254"/>
        <end position="267"/>
    </location>
</feature>
<comment type="caution">
    <text evidence="8">The sequence shown here is derived from an EMBL/GenBank/DDBJ whole genome shotgun (WGS) entry which is preliminary data.</text>
</comment>
<feature type="domain" description="ARC105/Med15 mediator subunit C-terminal" evidence="7">
    <location>
        <begin position="819"/>
        <end position="891"/>
    </location>
</feature>
<gene>
    <name evidence="8" type="primary">MED15A</name>
    <name evidence="8" type="ORF">QJS10_CPA10g00679</name>
</gene>
<feature type="compositionally biased region" description="Polar residues" evidence="5">
    <location>
        <begin position="99"/>
        <end position="119"/>
    </location>
</feature>
<evidence type="ECO:0000313" key="9">
    <source>
        <dbReference type="Proteomes" id="UP001180020"/>
    </source>
</evidence>
<dbReference type="GO" id="GO:0031490">
    <property type="term" value="F:chromatin DNA binding"/>
    <property type="evidence" value="ECO:0007669"/>
    <property type="project" value="InterPro"/>
</dbReference>
<dbReference type="InterPro" id="IPR048386">
    <property type="entry name" value="Med15_C"/>
</dbReference>
<accession>A0AAV9E1G9</accession>
<feature type="compositionally biased region" description="Low complexity" evidence="5">
    <location>
        <begin position="242"/>
        <end position="253"/>
    </location>
</feature>
<dbReference type="Pfam" id="PF21539">
    <property type="entry name" value="Med15_C"/>
    <property type="match status" value="1"/>
</dbReference>
<evidence type="ECO:0000256" key="3">
    <source>
        <dbReference type="ARBA" id="ARBA00023163"/>
    </source>
</evidence>
<keyword evidence="4" id="KW-0539">Nucleus</keyword>
<feature type="region of interest" description="Disordered" evidence="5">
    <location>
        <begin position="376"/>
        <end position="404"/>
    </location>
</feature>
<feature type="region of interest" description="Disordered" evidence="5">
    <location>
        <begin position="456"/>
        <end position="491"/>
    </location>
</feature>
<dbReference type="Gene3D" id="1.10.246.20">
    <property type="entry name" value="Coactivator CBP, KIX domain"/>
    <property type="match status" value="1"/>
</dbReference>
<evidence type="ECO:0000256" key="5">
    <source>
        <dbReference type="SAM" id="MobiDB-lite"/>
    </source>
</evidence>
<organism evidence="8 9">
    <name type="scientific">Acorus calamus</name>
    <name type="common">Sweet flag</name>
    <dbReference type="NCBI Taxonomy" id="4465"/>
    <lineage>
        <taxon>Eukaryota</taxon>
        <taxon>Viridiplantae</taxon>
        <taxon>Streptophyta</taxon>
        <taxon>Embryophyta</taxon>
        <taxon>Tracheophyta</taxon>
        <taxon>Spermatophyta</taxon>
        <taxon>Magnoliopsida</taxon>
        <taxon>Liliopsida</taxon>
        <taxon>Acoraceae</taxon>
        <taxon>Acorus</taxon>
    </lineage>
</organism>
<feature type="compositionally biased region" description="Low complexity" evidence="5">
    <location>
        <begin position="506"/>
        <end position="531"/>
    </location>
</feature>
<dbReference type="FunFam" id="1.10.246.20:FF:000003">
    <property type="entry name" value="Mediator of RNA polymerase II transcription subunit 15a"/>
    <property type="match status" value="1"/>
</dbReference>
<evidence type="ECO:0000256" key="1">
    <source>
        <dbReference type="ARBA" id="ARBA00004123"/>
    </source>
</evidence>
<name>A0AAV9E1G9_ACOCL</name>
<dbReference type="GO" id="GO:0003713">
    <property type="term" value="F:transcription coactivator activity"/>
    <property type="evidence" value="ECO:0007669"/>
    <property type="project" value="InterPro"/>
</dbReference>
<dbReference type="EMBL" id="JAUJYO010000010">
    <property type="protein sequence ID" value="KAK1307498.1"/>
    <property type="molecule type" value="Genomic_DNA"/>
</dbReference>
<evidence type="ECO:0000259" key="7">
    <source>
        <dbReference type="Pfam" id="PF21539"/>
    </source>
</evidence>
<keyword evidence="3" id="KW-0804">Transcription</keyword>
<keyword evidence="2" id="KW-0805">Transcription regulation</keyword>
<evidence type="ECO:0000313" key="8">
    <source>
        <dbReference type="EMBL" id="KAK1307498.1"/>
    </source>
</evidence>
<dbReference type="PANTHER" id="PTHR33137">
    <property type="entry name" value="MEDIATOR OF RNA POLYMERASE II TRANSCRIPTION SUBUNIT 15A-RELATED"/>
    <property type="match status" value="1"/>
</dbReference>
<proteinExistence type="predicted"/>
<feature type="region of interest" description="Disordered" evidence="5">
    <location>
        <begin position="99"/>
        <end position="126"/>
    </location>
</feature>
<feature type="compositionally biased region" description="Polar residues" evidence="5">
    <location>
        <begin position="456"/>
        <end position="479"/>
    </location>
</feature>
<reference evidence="8" key="2">
    <citation type="submission" date="2023-06" db="EMBL/GenBank/DDBJ databases">
        <authorList>
            <person name="Ma L."/>
            <person name="Liu K.-W."/>
            <person name="Li Z."/>
            <person name="Hsiao Y.-Y."/>
            <person name="Qi Y."/>
            <person name="Fu T."/>
            <person name="Tang G."/>
            <person name="Zhang D."/>
            <person name="Sun W.-H."/>
            <person name="Liu D.-K."/>
            <person name="Li Y."/>
            <person name="Chen G.-Z."/>
            <person name="Liu X.-D."/>
            <person name="Liao X.-Y."/>
            <person name="Jiang Y.-T."/>
            <person name="Yu X."/>
            <person name="Hao Y."/>
            <person name="Huang J."/>
            <person name="Zhao X.-W."/>
            <person name="Ke S."/>
            <person name="Chen Y.-Y."/>
            <person name="Wu W.-L."/>
            <person name="Hsu J.-L."/>
            <person name="Lin Y.-F."/>
            <person name="Huang M.-D."/>
            <person name="Li C.-Y."/>
            <person name="Huang L."/>
            <person name="Wang Z.-W."/>
            <person name="Zhao X."/>
            <person name="Zhong W.-Y."/>
            <person name="Peng D.-H."/>
            <person name="Ahmad S."/>
            <person name="Lan S."/>
            <person name="Zhang J.-S."/>
            <person name="Tsai W.-C."/>
            <person name="Van De Peer Y."/>
            <person name="Liu Z.-J."/>
        </authorList>
    </citation>
    <scope>NUCLEOTIDE SEQUENCE</scope>
    <source>
        <strain evidence="8">CP</strain>
        <tissue evidence="8">Leaves</tissue>
    </source>
</reference>
<sequence>MEGNDWRTAQSGDQSMDPSATSGGAVVDWRSQLQQESRHRIVNKIMETLKRHLPISGPEGMIELKKIAVRFEEKIYTAATSQTDYLRKISLKMLTMETKTQNPGGANPLPSNASSGSQNPPDPGLTSLQLLLTQTKSKQQARNQAQSIPIPLANQSQARQQILPQTLQNPIASANVQGSTSMPPVLPSMTGLTQPTVSNIGQTSGLQNISGISQNTVNNPLGQGTMSNMLNTQRPISGRHAQQVIAQQQQQSQNSHLASMDSTAQTGNVGGIDWQEEAYQMIKSLKEMYLPELNEFYQKLATKLQQNEAYMQPGKHMEQYDKLKNYKTAVERIISVLQLSKNQLQPGIKEKLVICEKQIVSLLASNRRKPTNLLQQGQQFQQPGGQSHSMSQQLQSQVSQLQQHDNHVNQSVNLQGSVTSMQSAVVSGMQHGSMPLSTSHLGVPTTQQSMMNAIHSGSNLDSVQGNALSSMQPGSIGSAQQGGVGPISQNNIHASQQSNINTLSHSNLNSLQSNAPSPQISQHSSPQIDQQGMLSTLPKAGTPLQSSNSPFIVPSPSTPAPSPVPGEPEKQLSSITSLSNARSVGHQQAAHILPQAQSLAVGTPGISASPLLAEFTNVDGNQGNASTMLGGRSNAKEQPIDRLLKAIQSLSPQALSSSISDIGSVVSMVDRIAGSAPGNGSRAAVGEDLVAMTKCRLQARNFIPQDGTSATKKIKRHTSAMPLNAVSSAGSVNDNFRQANSLEISELESTATSKINKQRAESNHALLEEIREINKRLINTVVDISDGDAHSVTKGEGTVVKCSYTAVALSPRLKSQYMSSQISPILPLRLLVPANYPNCSPILLDQLPVEMSKEPEDLPSKTKSRFSISLRGLTQPMSVGEMVRTWDKCVRMVITEYAQQNGGGSFSSRYGTWENIMTPV</sequence>
<keyword evidence="9" id="KW-1185">Reference proteome</keyword>
<dbReference type="InterPro" id="IPR036529">
    <property type="entry name" value="KIX_dom_sf"/>
</dbReference>
<feature type="region of interest" description="Disordered" evidence="5">
    <location>
        <begin position="1"/>
        <end position="24"/>
    </location>
</feature>